<proteinExistence type="predicted"/>
<evidence type="ECO:0000313" key="1">
    <source>
        <dbReference type="EMBL" id="PST38867.1"/>
    </source>
</evidence>
<dbReference type="RefSeq" id="WP_107000034.1">
    <property type="nucleotide sequence ID" value="NZ_PYLO01000001.1"/>
</dbReference>
<name>A0A2T3FUA6_9CLOT</name>
<dbReference type="AlphaFoldDB" id="A0A2T3FUA6"/>
<protein>
    <submittedName>
        <fullName evidence="1">Nucleoid-associated protein</fullName>
    </submittedName>
</protein>
<dbReference type="Proteomes" id="UP000241048">
    <property type="component" value="Unassembled WGS sequence"/>
</dbReference>
<dbReference type="EMBL" id="PYLO01000001">
    <property type="protein sequence ID" value="PST38867.1"/>
    <property type="molecule type" value="Genomic_DNA"/>
</dbReference>
<dbReference type="InterPro" id="IPR007358">
    <property type="entry name" value="Nucleoid_associated_NdpA"/>
</dbReference>
<organism evidence="1 2">
    <name type="scientific">Clostridium fessum</name>
    <dbReference type="NCBI Taxonomy" id="2126740"/>
    <lineage>
        <taxon>Bacteria</taxon>
        <taxon>Bacillati</taxon>
        <taxon>Bacillota</taxon>
        <taxon>Clostridia</taxon>
        <taxon>Eubacteriales</taxon>
        <taxon>Clostridiaceae</taxon>
        <taxon>Clostridium</taxon>
    </lineage>
</organism>
<dbReference type="GO" id="GO:0009295">
    <property type="term" value="C:nucleoid"/>
    <property type="evidence" value="ECO:0007669"/>
    <property type="project" value="InterPro"/>
</dbReference>
<gene>
    <name evidence="1" type="ORF">C7U56_02750</name>
</gene>
<sequence>MKSEDMILKAAIVHILDSSVGIPVLSDQSMEVGPDFSDFLKAHIEKITESDDVKHCTFAEGSEVKELLQNCTPDNFVETSKQLAERLYDIMNANIDIPAADVAMTVFGCKGKDYLAFLKMNYKTSYTHQTRETDGGNSNEIILQRALLPGQGQRLSEAFVLDLSDGSLILAEKKYEVNGEKCFYFSELFLECRAPLSQKSKLDIVTRAVDQVAKKYYGDENAQKKMEIKDIICNELEEQGEIKVSELREKVFPGSPEMLEELDEKLDRYNLSYETVAPKNEQTIKKFQKQKLYTDTGIEISIPMEEYRNPDHVEFITNMDGTISVLIKNIGVLSSK</sequence>
<accession>A0A2T3FUA6</accession>
<comment type="caution">
    <text evidence="1">The sequence shown here is derived from an EMBL/GenBank/DDBJ whole genome shotgun (WGS) entry which is preliminary data.</text>
</comment>
<reference evidence="1 2" key="1">
    <citation type="submission" date="2018-03" db="EMBL/GenBank/DDBJ databases">
        <title>Lachnoclostridium SNUG30386 gen.nov., sp.nov., isolated from human faeces.</title>
        <authorList>
            <person name="Seo B."/>
            <person name="Jeon K."/>
            <person name="Ko G."/>
        </authorList>
    </citation>
    <scope>NUCLEOTIDE SEQUENCE [LARGE SCALE GENOMIC DNA]</scope>
    <source>
        <strain evidence="1 2">SNUG30386</strain>
    </source>
</reference>
<keyword evidence="2" id="KW-1185">Reference proteome</keyword>
<evidence type="ECO:0000313" key="2">
    <source>
        <dbReference type="Proteomes" id="UP000241048"/>
    </source>
</evidence>
<dbReference type="Pfam" id="PF04245">
    <property type="entry name" value="NA37"/>
    <property type="match status" value="1"/>
</dbReference>